<dbReference type="InterPro" id="IPR047057">
    <property type="entry name" value="MerR_fam"/>
</dbReference>
<evidence type="ECO:0000256" key="3">
    <source>
        <dbReference type="ARBA" id="ARBA00023125"/>
    </source>
</evidence>
<evidence type="ECO:0000313" key="7">
    <source>
        <dbReference type="Proteomes" id="UP000184327"/>
    </source>
</evidence>
<dbReference type="Pfam" id="PF13411">
    <property type="entry name" value="MerR_1"/>
    <property type="match status" value="1"/>
</dbReference>
<name>A0A1M4XVY2_9BURK</name>
<accession>A0A1M4XVY2</accession>
<dbReference type="PANTHER" id="PTHR30204">
    <property type="entry name" value="REDOX-CYCLING DRUG-SENSING TRANSCRIPTIONAL ACTIVATOR SOXR"/>
    <property type="match status" value="1"/>
</dbReference>
<dbReference type="GO" id="GO:0003677">
    <property type="term" value="F:DNA binding"/>
    <property type="evidence" value="ECO:0007669"/>
    <property type="project" value="UniProtKB-KW"/>
</dbReference>
<sequence>MSPDSGRHYRIGEAARLSGVSAANIRHYESQGLLQASLRADNQYRYYTAQDIHTLRLIRLCRSLDMSLEETAHILQLDESRPQDCALAIDAIAGHLHHVRERLLELQGLEHKLAGLLQVCDGQGTHCHLIETLHQQADQMDTAHTAVPSARPRHV</sequence>
<dbReference type="PROSITE" id="PS50937">
    <property type="entry name" value="HTH_MERR_2"/>
    <property type="match status" value="1"/>
</dbReference>
<keyword evidence="3 6" id="KW-0238">DNA-binding</keyword>
<proteinExistence type="predicted"/>
<feature type="domain" description="HTH merR-type" evidence="5">
    <location>
        <begin position="8"/>
        <end position="77"/>
    </location>
</feature>
<protein>
    <submittedName>
        <fullName evidence="6">DNA-binding transcriptional regulator, MerR family</fullName>
    </submittedName>
</protein>
<dbReference type="Proteomes" id="UP000184327">
    <property type="component" value="Unassembled WGS sequence"/>
</dbReference>
<evidence type="ECO:0000256" key="2">
    <source>
        <dbReference type="ARBA" id="ARBA00023015"/>
    </source>
</evidence>
<keyword evidence="7" id="KW-1185">Reference proteome</keyword>
<dbReference type="Gene3D" id="1.10.1660.10">
    <property type="match status" value="1"/>
</dbReference>
<dbReference type="EMBL" id="FQUZ01000010">
    <property type="protein sequence ID" value="SHE97651.1"/>
    <property type="molecule type" value="Genomic_DNA"/>
</dbReference>
<dbReference type="PRINTS" id="PR00040">
    <property type="entry name" value="HTHMERR"/>
</dbReference>
<keyword evidence="2" id="KW-0805">Transcription regulation</keyword>
<keyword evidence="4" id="KW-0804">Transcription</keyword>
<dbReference type="PANTHER" id="PTHR30204:SF69">
    <property type="entry name" value="MERR-FAMILY TRANSCRIPTIONAL REGULATOR"/>
    <property type="match status" value="1"/>
</dbReference>
<evidence type="ECO:0000256" key="1">
    <source>
        <dbReference type="ARBA" id="ARBA00022491"/>
    </source>
</evidence>
<reference evidence="6 7" key="1">
    <citation type="submission" date="2016-11" db="EMBL/GenBank/DDBJ databases">
        <authorList>
            <person name="Jaros S."/>
            <person name="Januszkiewicz K."/>
            <person name="Wedrychowicz H."/>
        </authorList>
    </citation>
    <scope>NUCLEOTIDE SEQUENCE [LARGE SCALE GENOMIC DNA]</scope>
    <source>
        <strain evidence="6 7">DSM 16112</strain>
    </source>
</reference>
<dbReference type="PROSITE" id="PS00552">
    <property type="entry name" value="HTH_MERR_1"/>
    <property type="match status" value="1"/>
</dbReference>
<dbReference type="GO" id="GO:0003700">
    <property type="term" value="F:DNA-binding transcription factor activity"/>
    <property type="evidence" value="ECO:0007669"/>
    <property type="project" value="InterPro"/>
</dbReference>
<gene>
    <name evidence="6" type="ORF">SAMN02745117_01138</name>
</gene>
<dbReference type="AlphaFoldDB" id="A0A1M4XVY2"/>
<dbReference type="SMART" id="SM00422">
    <property type="entry name" value="HTH_MERR"/>
    <property type="match status" value="1"/>
</dbReference>
<evidence type="ECO:0000313" key="6">
    <source>
        <dbReference type="EMBL" id="SHE97651.1"/>
    </source>
</evidence>
<keyword evidence="1" id="KW-0678">Repressor</keyword>
<organism evidence="6 7">
    <name type="scientific">Lampropedia hyalina DSM 16112</name>
    <dbReference type="NCBI Taxonomy" id="1122156"/>
    <lineage>
        <taxon>Bacteria</taxon>
        <taxon>Pseudomonadati</taxon>
        <taxon>Pseudomonadota</taxon>
        <taxon>Betaproteobacteria</taxon>
        <taxon>Burkholderiales</taxon>
        <taxon>Comamonadaceae</taxon>
        <taxon>Lampropedia</taxon>
    </lineage>
</organism>
<dbReference type="STRING" id="1122156.SAMN02745117_01138"/>
<evidence type="ECO:0000259" key="5">
    <source>
        <dbReference type="PROSITE" id="PS50937"/>
    </source>
</evidence>
<dbReference type="SUPFAM" id="SSF46955">
    <property type="entry name" value="Putative DNA-binding domain"/>
    <property type="match status" value="1"/>
</dbReference>
<evidence type="ECO:0000256" key="4">
    <source>
        <dbReference type="ARBA" id="ARBA00023163"/>
    </source>
</evidence>
<dbReference type="InterPro" id="IPR009061">
    <property type="entry name" value="DNA-bd_dom_put_sf"/>
</dbReference>
<dbReference type="InterPro" id="IPR000551">
    <property type="entry name" value="MerR-type_HTH_dom"/>
</dbReference>